<evidence type="ECO:0000256" key="2">
    <source>
        <dbReference type="ARBA" id="ARBA00022741"/>
    </source>
</evidence>
<dbReference type="InParanoid" id="A0A672S8A6"/>
<dbReference type="NCBIfam" id="TIGR00231">
    <property type="entry name" value="small_GTP"/>
    <property type="match status" value="1"/>
</dbReference>
<evidence type="ECO:0000313" key="6">
    <source>
        <dbReference type="Ensembl" id="ENSSGRP00000097325.1"/>
    </source>
</evidence>
<dbReference type="PROSITE" id="PS51421">
    <property type="entry name" value="RAS"/>
    <property type="match status" value="1"/>
</dbReference>
<dbReference type="Proteomes" id="UP000472262">
    <property type="component" value="Unassembled WGS sequence"/>
</dbReference>
<dbReference type="PANTHER" id="PTHR47981:SF41">
    <property type="entry name" value="RAS-RELATED PROTEIN RAB-32 ISOFORM X1"/>
    <property type="match status" value="1"/>
</dbReference>
<comment type="similarity">
    <text evidence="1">Belongs to the small GTPase superfamily. Rab family.</text>
</comment>
<evidence type="ECO:0000313" key="7">
    <source>
        <dbReference type="Proteomes" id="UP000472262"/>
    </source>
</evidence>
<protein>
    <submittedName>
        <fullName evidence="6">RAB32, member RAS onco family</fullName>
    </submittedName>
</protein>
<evidence type="ECO:0000256" key="4">
    <source>
        <dbReference type="ARBA" id="ARBA00023288"/>
    </source>
</evidence>
<dbReference type="Pfam" id="PF00071">
    <property type="entry name" value="Ras"/>
    <property type="match status" value="1"/>
</dbReference>
<proteinExistence type="inferred from homology"/>
<dbReference type="GO" id="GO:0005764">
    <property type="term" value="C:lysosome"/>
    <property type="evidence" value="ECO:0007669"/>
    <property type="project" value="TreeGrafter"/>
</dbReference>
<dbReference type="SMART" id="SM00175">
    <property type="entry name" value="RAB"/>
    <property type="match status" value="1"/>
</dbReference>
<keyword evidence="7" id="KW-1185">Reference proteome</keyword>
<dbReference type="SMART" id="SM00173">
    <property type="entry name" value="RAS"/>
    <property type="match status" value="1"/>
</dbReference>
<dbReference type="GO" id="GO:0090385">
    <property type="term" value="P:phagosome-lysosome fusion"/>
    <property type="evidence" value="ECO:0007669"/>
    <property type="project" value="TreeGrafter"/>
</dbReference>
<accession>A0A672S8A6</accession>
<name>A0A672S8A6_SINGR</name>
<keyword evidence="2" id="KW-0547">Nucleotide-binding</keyword>
<reference evidence="6" key="1">
    <citation type="submission" date="2025-08" db="UniProtKB">
        <authorList>
            <consortium name="Ensembl"/>
        </authorList>
    </citation>
    <scope>IDENTIFICATION</scope>
</reference>
<dbReference type="GO" id="GO:0003924">
    <property type="term" value="F:GTPase activity"/>
    <property type="evidence" value="ECO:0007669"/>
    <property type="project" value="InterPro"/>
</dbReference>
<dbReference type="PANTHER" id="PTHR47981">
    <property type="entry name" value="RAB FAMILY"/>
    <property type="match status" value="1"/>
</dbReference>
<evidence type="ECO:0000256" key="3">
    <source>
        <dbReference type="ARBA" id="ARBA00023134"/>
    </source>
</evidence>
<dbReference type="Ensembl" id="ENSSGRT00000103544.1">
    <property type="protein sequence ID" value="ENSSGRP00000097325.1"/>
    <property type="gene ID" value="ENSSGRG00000048588.1"/>
</dbReference>
<dbReference type="GO" id="GO:0005770">
    <property type="term" value="C:late endosome"/>
    <property type="evidence" value="ECO:0007669"/>
    <property type="project" value="TreeGrafter"/>
</dbReference>
<dbReference type="InterPro" id="IPR001806">
    <property type="entry name" value="Small_GTPase"/>
</dbReference>
<dbReference type="OMA" id="NHSATIG"/>
<dbReference type="SUPFAM" id="SSF52540">
    <property type="entry name" value="P-loop containing nucleoside triphosphate hydrolases"/>
    <property type="match status" value="1"/>
</dbReference>
<dbReference type="InterPro" id="IPR027417">
    <property type="entry name" value="P-loop_NTPase"/>
</dbReference>
<dbReference type="InterPro" id="IPR005225">
    <property type="entry name" value="Small_GTP-bd"/>
</dbReference>
<dbReference type="GO" id="GO:0005525">
    <property type="term" value="F:GTP binding"/>
    <property type="evidence" value="ECO:0007669"/>
    <property type="project" value="UniProtKB-KW"/>
</dbReference>
<dbReference type="GO" id="GO:0008333">
    <property type="term" value="P:endosome to lysosome transport"/>
    <property type="evidence" value="ECO:0007669"/>
    <property type="project" value="TreeGrafter"/>
</dbReference>
<keyword evidence="3" id="KW-0342">GTP-binding</keyword>
<dbReference type="AlphaFoldDB" id="A0A672S8A6"/>
<reference evidence="6" key="2">
    <citation type="submission" date="2025-09" db="UniProtKB">
        <authorList>
            <consortium name="Ensembl"/>
        </authorList>
    </citation>
    <scope>IDENTIFICATION</scope>
</reference>
<dbReference type="PROSITE" id="PS51419">
    <property type="entry name" value="RAB"/>
    <property type="match status" value="1"/>
</dbReference>
<dbReference type="FunFam" id="3.40.50.300:FF:000222">
    <property type="entry name" value="RAB32, member RAS oncogene family"/>
    <property type="match status" value="1"/>
</dbReference>
<keyword evidence="5" id="KW-0636">Prenylation</keyword>
<evidence type="ECO:0000256" key="1">
    <source>
        <dbReference type="ARBA" id="ARBA00006270"/>
    </source>
</evidence>
<dbReference type="PRINTS" id="PR00449">
    <property type="entry name" value="RASTRNSFRMNG"/>
</dbReference>
<dbReference type="SMART" id="SM00174">
    <property type="entry name" value="RHO"/>
    <property type="match status" value="1"/>
</dbReference>
<dbReference type="GO" id="GO:0045335">
    <property type="term" value="C:phagocytic vesicle"/>
    <property type="evidence" value="ECO:0007669"/>
    <property type="project" value="TreeGrafter"/>
</dbReference>
<evidence type="ECO:0000256" key="5">
    <source>
        <dbReference type="ARBA" id="ARBA00023289"/>
    </source>
</evidence>
<organism evidence="6 7">
    <name type="scientific">Sinocyclocheilus grahami</name>
    <name type="common">Dianchi golden-line fish</name>
    <name type="synonym">Barbus grahami</name>
    <dbReference type="NCBI Taxonomy" id="75366"/>
    <lineage>
        <taxon>Eukaryota</taxon>
        <taxon>Metazoa</taxon>
        <taxon>Chordata</taxon>
        <taxon>Craniata</taxon>
        <taxon>Vertebrata</taxon>
        <taxon>Euteleostomi</taxon>
        <taxon>Actinopterygii</taxon>
        <taxon>Neopterygii</taxon>
        <taxon>Teleostei</taxon>
        <taxon>Ostariophysi</taxon>
        <taxon>Cypriniformes</taxon>
        <taxon>Cyprinidae</taxon>
        <taxon>Cyprininae</taxon>
        <taxon>Sinocyclocheilus</taxon>
    </lineage>
</organism>
<keyword evidence="4" id="KW-0449">Lipoprotein</keyword>
<dbReference type="Gene3D" id="3.40.50.300">
    <property type="entry name" value="P-loop containing nucleotide triphosphate hydrolases"/>
    <property type="match status" value="1"/>
</dbReference>
<sequence>VAGKMSGDSELGFTEHLFKVLVIGDHKVGKTSFVKRYVKNQFYEELKTTIGVDFSMKVIDWDGHTRVRLQLWDIAGQERVRGLNRVYFKRSSGALVVYDVTNGSTLDGALNWKHELDGQVMLKNGRPIPAVLLANKCDETKVCRRNASLLEKLCQEKGFIGWFQTSAKTKIVVFLVPLVLIKGNYQPFSESFTFRFIFIDYKSPGKKNVMQ</sequence>